<name>A0A433W9C9_9BACT</name>
<accession>A0A433W9C9</accession>
<protein>
    <submittedName>
        <fullName evidence="1">Uncharacterized protein</fullName>
    </submittedName>
</protein>
<evidence type="ECO:0000313" key="1">
    <source>
        <dbReference type="EMBL" id="NSL89335.1"/>
    </source>
</evidence>
<gene>
    <name evidence="1" type="ORF">ECE50_021010</name>
</gene>
<comment type="caution">
    <text evidence="1">The sequence shown here is derived from an EMBL/GenBank/DDBJ whole genome shotgun (WGS) entry which is preliminary data.</text>
</comment>
<dbReference type="OrthoDB" id="8480181at2"/>
<sequence length="95" mass="11217">MPKKTFLQLYIIPKEGVSRENIEATLNKGLDWIRYAPNNYVLFTSVTIKAWMGRLREHVEDGGTLFICKLDVTNRNGLMINEFWEWLQKNEARIE</sequence>
<dbReference type="EMBL" id="RIAR02000001">
    <property type="protein sequence ID" value="NSL89335.1"/>
    <property type="molecule type" value="Genomic_DNA"/>
</dbReference>
<evidence type="ECO:0000313" key="2">
    <source>
        <dbReference type="Proteomes" id="UP000281028"/>
    </source>
</evidence>
<proteinExistence type="predicted"/>
<organism evidence="1 2">
    <name type="scientific">Chitinophaga solisilvae</name>
    <dbReference type="NCBI Taxonomy" id="1233460"/>
    <lineage>
        <taxon>Bacteria</taxon>
        <taxon>Pseudomonadati</taxon>
        <taxon>Bacteroidota</taxon>
        <taxon>Chitinophagia</taxon>
        <taxon>Chitinophagales</taxon>
        <taxon>Chitinophagaceae</taxon>
        <taxon>Chitinophaga</taxon>
    </lineage>
</organism>
<dbReference type="Proteomes" id="UP000281028">
    <property type="component" value="Unassembled WGS sequence"/>
</dbReference>
<dbReference type="AlphaFoldDB" id="A0A433W9C9"/>
<reference evidence="1" key="1">
    <citation type="submission" date="2020-05" db="EMBL/GenBank/DDBJ databases">
        <title>Chitinophaga laudate sp. nov., isolated from a tropical peat swamp.</title>
        <authorList>
            <person name="Goh C.B.S."/>
            <person name="Lee M.S."/>
            <person name="Parimannan S."/>
            <person name="Pasbakhsh P."/>
            <person name="Yule C.M."/>
            <person name="Rajandas H."/>
            <person name="Loke S."/>
            <person name="Croft L."/>
            <person name="Tan J.B.L."/>
        </authorList>
    </citation>
    <scope>NUCLEOTIDE SEQUENCE</scope>
    <source>
        <strain evidence="1">Mgbs1</strain>
    </source>
</reference>
<keyword evidence="2" id="KW-1185">Reference proteome</keyword>